<dbReference type="AlphaFoldDB" id="A0A7R6WDW4"/>
<evidence type="ECO:0000256" key="5">
    <source>
        <dbReference type="ARBA" id="ARBA00023136"/>
    </source>
</evidence>
<gene>
    <name evidence="7" type="primary">ycf60</name>
</gene>
<geneLocation type="chloroplast" evidence="7"/>
<name>A0A7R6WDW4_9EUKA</name>
<reference evidence="7" key="1">
    <citation type="submission" date="2020-06" db="EMBL/GenBank/DDBJ databases">
        <title>Organellar genomes of a novel haptophyte.</title>
        <authorList>
            <person name="Kamikawa R."/>
            <person name="Miyashita H."/>
        </authorList>
    </citation>
    <scope>NUCLEOTIDE SEQUENCE</scope>
    <source>
        <strain evidence="7">NIES-3900</strain>
    </source>
</reference>
<evidence type="ECO:0000313" key="7">
    <source>
        <dbReference type="EMBL" id="BCG67672.1"/>
    </source>
</evidence>
<keyword evidence="5 6" id="KW-0472">Membrane</keyword>
<dbReference type="Pfam" id="PF16166">
    <property type="entry name" value="TIC20"/>
    <property type="match status" value="1"/>
</dbReference>
<feature type="transmembrane region" description="Helical" evidence="6">
    <location>
        <begin position="59"/>
        <end position="77"/>
    </location>
</feature>
<evidence type="ECO:0000256" key="1">
    <source>
        <dbReference type="ARBA" id="ARBA00004508"/>
    </source>
</evidence>
<sequence>MTGPAKLTQLEKITDRFLGGFGYLFPILDLFHFFKFGILDKGLPLTKLLWPHIGWLFDWYDPMYSLFSFAFIYIFYCRPTKIRFKFRRWVRWNAVQSLLIGMLCQVHITGFLSLESGLRQSLFGVWFEGTSYLLLLSMSLYCLYGIIVGVYPYLPVISDAADIHIPNRPPYTHWG</sequence>
<accession>A0A7R6WDW4</accession>
<comment type="subcellular location">
    <subcellularLocation>
        <location evidence="1">Plastid</location>
        <location evidence="1">Chloroplast membrane</location>
        <topology evidence="1">Multi-pass membrane protein</topology>
    </subcellularLocation>
</comment>
<comment type="similarity">
    <text evidence="2">Belongs to the Tic20 family.</text>
</comment>
<dbReference type="PANTHER" id="PTHR33510">
    <property type="entry name" value="PROTEIN TIC 20-II, CHLOROPLASTIC"/>
    <property type="match status" value="1"/>
</dbReference>
<feature type="transmembrane region" description="Helical" evidence="6">
    <location>
        <begin position="89"/>
        <end position="112"/>
    </location>
</feature>
<evidence type="ECO:0000256" key="3">
    <source>
        <dbReference type="ARBA" id="ARBA00022692"/>
    </source>
</evidence>
<feature type="transmembrane region" description="Helical" evidence="6">
    <location>
        <begin position="132"/>
        <end position="154"/>
    </location>
</feature>
<keyword evidence="4 6" id="KW-1133">Transmembrane helix</keyword>
<keyword evidence="7" id="KW-0934">Plastid</keyword>
<evidence type="ECO:0000256" key="2">
    <source>
        <dbReference type="ARBA" id="ARBA00009596"/>
    </source>
</evidence>
<dbReference type="InterPro" id="IPR005691">
    <property type="entry name" value="Tic20"/>
</dbReference>
<evidence type="ECO:0000256" key="4">
    <source>
        <dbReference type="ARBA" id="ARBA00022989"/>
    </source>
</evidence>
<proteinExistence type="inferred from homology"/>
<organism evidence="7">
    <name type="scientific">Haptophyceae sp. NIES-3900</name>
    <dbReference type="NCBI Taxonomy" id="2748608"/>
    <lineage>
        <taxon>Eukaryota</taxon>
        <taxon>Haptista</taxon>
        <taxon>Haptophyta</taxon>
    </lineage>
</organism>
<feature type="transmembrane region" description="Helical" evidence="6">
    <location>
        <begin position="21"/>
        <end position="39"/>
    </location>
</feature>
<dbReference type="PANTHER" id="PTHR33510:SF5">
    <property type="entry name" value="PROTEIN TIC 20-II, CHLOROPLASTIC"/>
    <property type="match status" value="1"/>
</dbReference>
<dbReference type="EMBL" id="LC564893">
    <property type="protein sequence ID" value="BCG67672.1"/>
    <property type="molecule type" value="Genomic_DNA"/>
</dbReference>
<protein>
    <submittedName>
        <fullName evidence="7">Conserved protein</fullName>
    </submittedName>
</protein>
<evidence type="ECO:0000256" key="6">
    <source>
        <dbReference type="SAM" id="Phobius"/>
    </source>
</evidence>
<keyword evidence="3 6" id="KW-0812">Transmembrane</keyword>
<keyword evidence="7" id="KW-0150">Chloroplast</keyword>
<dbReference type="GO" id="GO:0031969">
    <property type="term" value="C:chloroplast membrane"/>
    <property type="evidence" value="ECO:0007669"/>
    <property type="project" value="UniProtKB-SubCell"/>
</dbReference>